<dbReference type="Pfam" id="PF02738">
    <property type="entry name" value="MoCoBD_1"/>
    <property type="match status" value="1"/>
</dbReference>
<dbReference type="SUPFAM" id="SSF56003">
    <property type="entry name" value="Molybdenum cofactor-binding domain"/>
    <property type="match status" value="2"/>
</dbReference>
<dbReference type="AlphaFoldDB" id="A0A0P7BZG0"/>
<dbReference type="PANTHER" id="PTHR47495:SF2">
    <property type="entry name" value="ALDEHYDE DEHYDROGENASE"/>
    <property type="match status" value="1"/>
</dbReference>
<dbReference type="InterPro" id="IPR000674">
    <property type="entry name" value="Ald_Oxase/Xan_DH_a/b"/>
</dbReference>
<dbReference type="Gene3D" id="3.30.365.10">
    <property type="entry name" value="Aldehyde oxidase/xanthine dehydrogenase, molybdopterin binding domain"/>
    <property type="match status" value="4"/>
</dbReference>
<dbReference type="InterPro" id="IPR012368">
    <property type="entry name" value="OxRdtase_Mopterin-bd_su_IorB"/>
</dbReference>
<dbReference type="Pfam" id="PF20256">
    <property type="entry name" value="MoCoBD_2"/>
    <property type="match status" value="2"/>
</dbReference>
<feature type="domain" description="Aldehyde oxidase/xanthine dehydrogenase a/b hammerhead" evidence="1">
    <location>
        <begin position="206"/>
        <end position="284"/>
    </location>
</feature>
<evidence type="ECO:0000313" key="2">
    <source>
        <dbReference type="EMBL" id="KPM47619.1"/>
    </source>
</evidence>
<dbReference type="SMART" id="SM01008">
    <property type="entry name" value="Ald_Xan_dh_C"/>
    <property type="match status" value="1"/>
</dbReference>
<dbReference type="OrthoDB" id="9767994at2"/>
<dbReference type="Gene3D" id="3.90.1170.50">
    <property type="entry name" value="Aldehyde oxidase/xanthine dehydrogenase, a/b hammerhead"/>
    <property type="match status" value="1"/>
</dbReference>
<keyword evidence="3" id="KW-1185">Reference proteome</keyword>
<dbReference type="InterPro" id="IPR052516">
    <property type="entry name" value="N-heterocyclic_Hydroxylase"/>
</dbReference>
<name>A0A0P7BZG0_9BACT</name>
<organism evidence="2 3">
    <name type="scientific">Jiulongibacter sediminis</name>
    <dbReference type="NCBI Taxonomy" id="1605367"/>
    <lineage>
        <taxon>Bacteria</taxon>
        <taxon>Pseudomonadati</taxon>
        <taxon>Bacteroidota</taxon>
        <taxon>Cytophagia</taxon>
        <taxon>Cytophagales</taxon>
        <taxon>Leadbetterellaceae</taxon>
        <taxon>Jiulongibacter</taxon>
    </lineage>
</organism>
<dbReference type="InterPro" id="IPR037165">
    <property type="entry name" value="AldOxase/xan_DH_Mopterin-bd_sf"/>
</dbReference>
<sequence>MQNIQSKSRRDFLKSASAASGGLILGFSWLGTQAFGAKVIDPSAVAHEFNAYLSISPDGKITIYSPNPEIGQGIKTAFPLIVAEELDVDFDQVTVLQANLSDKYDRQLTGGSGAIRHSWDRLREAGATARELMKEAAAQKWNTSSANLTTAKGMVISPDGKKLSYGDLVETAKGLNTPTNVKLKDPKDFKLIGGWHKGVDNPKVLKGERLFGIDLKKEGMFNAQIQRPPAFGLKLKSFDASEALKMPGIVEVVSFDNKVAIVGNSTWEIMQARKKVKIDWEKDKDLESSEDHDRIFKTYLDKPDNGEVRRKDGDIEKAFAEAAKVVTADYQCPFLPHSPMEPMNFFAHVKENGTIELAGPTQTPGRAVASISKLLDVPADKISVELTKMGGGFGRRLDDGYAVEAAHLSSIIKKPVKVTWTKEDDISGGYYRPAVRYRFRAALDKDGNITGFHLKGVGLNAGNCTRQDNFPAGAIDNLLVESVNYESPITTGPWRAPITNFLAYAEQAFLDEVAEAAKKDPVQLRLELFERAKNNPVGEISYDIDRFVETIKLAAEKASWGKKKNISQGFSAYFSHNSYVAQVAEVKKVKGQPVLSKVIAATDCGIVINQSGAQNQIYGAITDGLGHAMFGKLSFKNGEPEQKNYDSYRIIRMNEIPEIEAHFVNNGKSPTGLGEPAIPPTGGAIANAFAAATGKRLYSQPFNLEDDQVESYL</sequence>
<evidence type="ECO:0000259" key="1">
    <source>
        <dbReference type="SMART" id="SM01008"/>
    </source>
</evidence>
<dbReference type="PANTHER" id="PTHR47495">
    <property type="entry name" value="ALDEHYDE DEHYDROGENASE"/>
    <property type="match status" value="1"/>
</dbReference>
<dbReference type="Proteomes" id="UP000050454">
    <property type="component" value="Unassembled WGS sequence"/>
</dbReference>
<protein>
    <submittedName>
        <fullName evidence="2">Isoquinoline 1-oxidoreductase</fullName>
    </submittedName>
</protein>
<dbReference type="PIRSF" id="PIRSF036389">
    <property type="entry name" value="IOR_B"/>
    <property type="match status" value="1"/>
</dbReference>
<dbReference type="GO" id="GO:0016491">
    <property type="term" value="F:oxidoreductase activity"/>
    <property type="evidence" value="ECO:0007669"/>
    <property type="project" value="InterPro"/>
</dbReference>
<dbReference type="PROSITE" id="PS51318">
    <property type="entry name" value="TAT"/>
    <property type="match status" value="1"/>
</dbReference>
<dbReference type="EMBL" id="LGTQ01000010">
    <property type="protein sequence ID" value="KPM47619.1"/>
    <property type="molecule type" value="Genomic_DNA"/>
</dbReference>
<dbReference type="PATRIC" id="fig|1605367.3.peg.218"/>
<reference evidence="2 3" key="1">
    <citation type="submission" date="2015-07" db="EMBL/GenBank/DDBJ databases">
        <title>The draft genome sequence of Leadbetterella sp. JN14-9.</title>
        <authorList>
            <person name="Liu Y."/>
            <person name="Du J."/>
            <person name="Shao Z."/>
        </authorList>
    </citation>
    <scope>NUCLEOTIDE SEQUENCE [LARGE SCALE GENOMIC DNA]</scope>
    <source>
        <strain evidence="2 3">JN14-9</strain>
    </source>
</reference>
<gene>
    <name evidence="2" type="ORF">AFM12_14090</name>
</gene>
<dbReference type="InterPro" id="IPR008274">
    <property type="entry name" value="AldOxase/xan_DH_MoCoBD1"/>
</dbReference>
<evidence type="ECO:0000313" key="3">
    <source>
        <dbReference type="Proteomes" id="UP000050454"/>
    </source>
</evidence>
<dbReference type="RefSeq" id="WP_055149334.1">
    <property type="nucleotide sequence ID" value="NZ_JXSZ01000010.1"/>
</dbReference>
<accession>A0A0P7BZG0</accession>
<dbReference type="STRING" id="1605367.AFM12_14090"/>
<dbReference type="InterPro" id="IPR006311">
    <property type="entry name" value="TAT_signal"/>
</dbReference>
<comment type="caution">
    <text evidence="2">The sequence shown here is derived from an EMBL/GenBank/DDBJ whole genome shotgun (WGS) entry which is preliminary data.</text>
</comment>
<proteinExistence type="predicted"/>
<dbReference type="InterPro" id="IPR046867">
    <property type="entry name" value="AldOxase/xan_DH_MoCoBD2"/>
</dbReference>